<sequence length="404" mass="42829">MPSLLALWLHGLSWHPEAGSQLGAWEGVCSLWQPSLLAMWLHGLSWHPGGRLTALCLPSEALAAGPVLAWALLAPWRQAHSSVPTFGSPRCWPCGCMGSLGTLEAGSQLGACLRMPSLLALCLHGLSWHPRARLTARCLPSDALAAGPVVAWALLAPWRQAHSSVPTFGSPRCWPCGCLASLGTLEAGSQLGAYLRKPSLLALWWLHGLSWHPRARLTARCLPSEALAAGPVLAWALLAPWRQAHSSVPTFGSPRCWPCACMGSLGTLEPGSQLGAYLRMPSLLALWLLGLSWHPGARLTALCLPSEALAAGPVLAWALLAPWRQAHSSVPTFGSPRCWPCACMGSLGTLEAGSQLGAYLRKPSLLALWLHGLSWHPGSRLTARCLPSDALAAGPVVAWALLAP</sequence>
<protein>
    <submittedName>
        <fullName evidence="2">Uncharacterized protein</fullName>
    </submittedName>
</protein>
<dbReference type="AlphaFoldDB" id="A0AAV7NX95"/>
<accession>A0AAV7NX95</accession>
<name>A0AAV7NX95_PLEWA</name>
<comment type="caution">
    <text evidence="2">The sequence shown here is derived from an EMBL/GenBank/DDBJ whole genome shotgun (WGS) entry which is preliminary data.</text>
</comment>
<organism evidence="2 3">
    <name type="scientific">Pleurodeles waltl</name>
    <name type="common">Iberian ribbed newt</name>
    <dbReference type="NCBI Taxonomy" id="8319"/>
    <lineage>
        <taxon>Eukaryota</taxon>
        <taxon>Metazoa</taxon>
        <taxon>Chordata</taxon>
        <taxon>Craniata</taxon>
        <taxon>Vertebrata</taxon>
        <taxon>Euteleostomi</taxon>
        <taxon>Amphibia</taxon>
        <taxon>Batrachia</taxon>
        <taxon>Caudata</taxon>
        <taxon>Salamandroidea</taxon>
        <taxon>Salamandridae</taxon>
        <taxon>Pleurodelinae</taxon>
        <taxon>Pleurodeles</taxon>
    </lineage>
</organism>
<evidence type="ECO:0000313" key="3">
    <source>
        <dbReference type="Proteomes" id="UP001066276"/>
    </source>
</evidence>
<dbReference type="Proteomes" id="UP001066276">
    <property type="component" value="Chromosome 8"/>
</dbReference>
<keyword evidence="1" id="KW-0732">Signal</keyword>
<dbReference type="EMBL" id="JANPWB010000012">
    <property type="protein sequence ID" value="KAJ1120612.1"/>
    <property type="molecule type" value="Genomic_DNA"/>
</dbReference>
<gene>
    <name evidence="2" type="ORF">NDU88_008774</name>
</gene>
<proteinExistence type="predicted"/>
<evidence type="ECO:0000256" key="1">
    <source>
        <dbReference type="SAM" id="SignalP"/>
    </source>
</evidence>
<feature type="chain" id="PRO_5043955963" evidence="1">
    <location>
        <begin position="21"/>
        <end position="404"/>
    </location>
</feature>
<reference evidence="2" key="1">
    <citation type="journal article" date="2022" name="bioRxiv">
        <title>Sequencing and chromosome-scale assembly of the giantPleurodeles waltlgenome.</title>
        <authorList>
            <person name="Brown T."/>
            <person name="Elewa A."/>
            <person name="Iarovenko S."/>
            <person name="Subramanian E."/>
            <person name="Araus A.J."/>
            <person name="Petzold A."/>
            <person name="Susuki M."/>
            <person name="Suzuki K.-i.T."/>
            <person name="Hayashi T."/>
            <person name="Toyoda A."/>
            <person name="Oliveira C."/>
            <person name="Osipova E."/>
            <person name="Leigh N.D."/>
            <person name="Simon A."/>
            <person name="Yun M.H."/>
        </authorList>
    </citation>
    <scope>NUCLEOTIDE SEQUENCE</scope>
    <source>
        <strain evidence="2">20211129_DDA</strain>
        <tissue evidence="2">Liver</tissue>
    </source>
</reference>
<keyword evidence="3" id="KW-1185">Reference proteome</keyword>
<evidence type="ECO:0000313" key="2">
    <source>
        <dbReference type="EMBL" id="KAJ1120612.1"/>
    </source>
</evidence>
<feature type="signal peptide" evidence="1">
    <location>
        <begin position="1"/>
        <end position="20"/>
    </location>
</feature>